<reference evidence="2" key="1">
    <citation type="journal article" date="2019" name="bioRxiv">
        <title>The Genome of the Zebra Mussel, Dreissena polymorpha: A Resource for Invasive Species Research.</title>
        <authorList>
            <person name="McCartney M.A."/>
            <person name="Auch B."/>
            <person name="Kono T."/>
            <person name="Mallez S."/>
            <person name="Zhang Y."/>
            <person name="Obille A."/>
            <person name="Becker A."/>
            <person name="Abrahante J.E."/>
            <person name="Garbe J."/>
            <person name="Badalamenti J.P."/>
            <person name="Herman A."/>
            <person name="Mangelson H."/>
            <person name="Liachko I."/>
            <person name="Sullivan S."/>
            <person name="Sone E.D."/>
            <person name="Koren S."/>
            <person name="Silverstein K.A.T."/>
            <person name="Beckman K.B."/>
            <person name="Gohl D.M."/>
        </authorList>
    </citation>
    <scope>NUCLEOTIDE SEQUENCE</scope>
    <source>
        <strain evidence="2">Duluth1</strain>
        <tissue evidence="2">Whole animal</tissue>
    </source>
</reference>
<dbReference type="Proteomes" id="UP000828390">
    <property type="component" value="Unassembled WGS sequence"/>
</dbReference>
<feature type="compositionally biased region" description="Low complexity" evidence="1">
    <location>
        <begin position="19"/>
        <end position="33"/>
    </location>
</feature>
<evidence type="ECO:0000256" key="1">
    <source>
        <dbReference type="SAM" id="MobiDB-lite"/>
    </source>
</evidence>
<keyword evidence="3" id="KW-1185">Reference proteome</keyword>
<protein>
    <submittedName>
        <fullName evidence="2">Uncharacterized protein</fullName>
    </submittedName>
</protein>
<comment type="caution">
    <text evidence="2">The sequence shown here is derived from an EMBL/GenBank/DDBJ whole genome shotgun (WGS) entry which is preliminary data.</text>
</comment>
<feature type="compositionally biased region" description="Polar residues" evidence="1">
    <location>
        <begin position="42"/>
        <end position="53"/>
    </location>
</feature>
<dbReference type="AlphaFoldDB" id="A0A9D4KFH2"/>
<evidence type="ECO:0000313" key="2">
    <source>
        <dbReference type="EMBL" id="KAH3838898.1"/>
    </source>
</evidence>
<evidence type="ECO:0000313" key="3">
    <source>
        <dbReference type="Proteomes" id="UP000828390"/>
    </source>
</evidence>
<organism evidence="2 3">
    <name type="scientific">Dreissena polymorpha</name>
    <name type="common">Zebra mussel</name>
    <name type="synonym">Mytilus polymorpha</name>
    <dbReference type="NCBI Taxonomy" id="45954"/>
    <lineage>
        <taxon>Eukaryota</taxon>
        <taxon>Metazoa</taxon>
        <taxon>Spiralia</taxon>
        <taxon>Lophotrochozoa</taxon>
        <taxon>Mollusca</taxon>
        <taxon>Bivalvia</taxon>
        <taxon>Autobranchia</taxon>
        <taxon>Heteroconchia</taxon>
        <taxon>Euheterodonta</taxon>
        <taxon>Imparidentia</taxon>
        <taxon>Neoheterodontei</taxon>
        <taxon>Myida</taxon>
        <taxon>Dreissenoidea</taxon>
        <taxon>Dreissenidae</taxon>
        <taxon>Dreissena</taxon>
    </lineage>
</organism>
<name>A0A9D4KFH2_DREPO</name>
<accession>A0A9D4KFH2</accession>
<proteinExistence type="predicted"/>
<dbReference type="EMBL" id="JAIWYP010000004">
    <property type="protein sequence ID" value="KAH3838898.1"/>
    <property type="molecule type" value="Genomic_DNA"/>
</dbReference>
<reference evidence="2" key="2">
    <citation type="submission" date="2020-11" db="EMBL/GenBank/DDBJ databases">
        <authorList>
            <person name="McCartney M.A."/>
            <person name="Auch B."/>
            <person name="Kono T."/>
            <person name="Mallez S."/>
            <person name="Becker A."/>
            <person name="Gohl D.M."/>
            <person name="Silverstein K.A.T."/>
            <person name="Koren S."/>
            <person name="Bechman K.B."/>
            <person name="Herman A."/>
            <person name="Abrahante J.E."/>
            <person name="Garbe J."/>
        </authorList>
    </citation>
    <scope>NUCLEOTIDE SEQUENCE</scope>
    <source>
        <strain evidence="2">Duluth1</strain>
        <tissue evidence="2">Whole animal</tissue>
    </source>
</reference>
<feature type="region of interest" description="Disordered" evidence="1">
    <location>
        <begin position="1"/>
        <end position="53"/>
    </location>
</feature>
<gene>
    <name evidence="2" type="ORF">DPMN_112315</name>
</gene>
<sequence length="77" mass="8328">MQSPPGPGLKSAGGRTIPTAAGAKTGATGSARATAREYGNVSRYNNGRAPSTSRRYRHTKHYVFDHTIFNLLQCRHV</sequence>